<evidence type="ECO:0000313" key="2">
    <source>
        <dbReference type="EMBL" id="MBO3273383.1"/>
    </source>
</evidence>
<reference evidence="2 3" key="1">
    <citation type="submission" date="2021-03" db="EMBL/GenBank/DDBJ databases">
        <authorList>
            <person name="Kim M.K."/>
        </authorList>
    </citation>
    <scope>NUCLEOTIDE SEQUENCE [LARGE SCALE GENOMIC DNA]</scope>
    <source>
        <strain evidence="2 3">BT507</strain>
    </source>
</reference>
<feature type="domain" description="GTPase-associated system helical" evidence="1">
    <location>
        <begin position="6"/>
        <end position="113"/>
    </location>
</feature>
<dbReference type="InterPro" id="IPR045523">
    <property type="entry name" value="GASH"/>
</dbReference>
<sequence length="113" mass="12996">MAQSILQSFLNEHIISIDQHEEFTFLQKAVTELEKRIRSKKIRISTVTQLAFDPELDSSEPLVAEVQELITTKWKAFSSKCRDRPIPYVRAIMLSALQQLSTEVSYAGIIWLT</sequence>
<protein>
    <recommendedName>
        <fullName evidence="1">GTPase-associated system helical domain-containing protein</fullName>
    </recommendedName>
</protein>
<name>A0ABS3TJ02_9BACT</name>
<proteinExistence type="predicted"/>
<keyword evidence="3" id="KW-1185">Reference proteome</keyword>
<organism evidence="2 3">
    <name type="scientific">Hymenobacter defluvii</name>
    <dbReference type="NCBI Taxonomy" id="2054411"/>
    <lineage>
        <taxon>Bacteria</taxon>
        <taxon>Pseudomonadati</taxon>
        <taxon>Bacteroidota</taxon>
        <taxon>Cytophagia</taxon>
        <taxon>Cytophagales</taxon>
        <taxon>Hymenobacteraceae</taxon>
        <taxon>Hymenobacter</taxon>
    </lineage>
</organism>
<dbReference type="EMBL" id="JAGETX010000036">
    <property type="protein sequence ID" value="MBO3273383.1"/>
    <property type="molecule type" value="Genomic_DNA"/>
</dbReference>
<evidence type="ECO:0000313" key="3">
    <source>
        <dbReference type="Proteomes" id="UP000670527"/>
    </source>
</evidence>
<dbReference type="Proteomes" id="UP000670527">
    <property type="component" value="Unassembled WGS sequence"/>
</dbReference>
<gene>
    <name evidence="2" type="ORF">J4D97_22225</name>
</gene>
<dbReference type="Pfam" id="PF19994">
    <property type="entry name" value="GASH"/>
    <property type="match status" value="1"/>
</dbReference>
<comment type="caution">
    <text evidence="2">The sequence shown here is derived from an EMBL/GenBank/DDBJ whole genome shotgun (WGS) entry which is preliminary data.</text>
</comment>
<evidence type="ECO:0000259" key="1">
    <source>
        <dbReference type="Pfam" id="PF19994"/>
    </source>
</evidence>
<accession>A0ABS3TJ02</accession>
<dbReference type="RefSeq" id="WP_208309514.1">
    <property type="nucleotide sequence ID" value="NZ_JAGETX010000036.1"/>
</dbReference>
<feature type="non-terminal residue" evidence="2">
    <location>
        <position position="113"/>
    </location>
</feature>